<protein>
    <submittedName>
        <fullName evidence="2">Uncharacterized protein</fullName>
    </submittedName>
</protein>
<keyword evidence="1" id="KW-0732">Signal</keyword>
<feature type="chain" id="PRO_5043735559" evidence="1">
    <location>
        <begin position="24"/>
        <end position="179"/>
    </location>
</feature>
<dbReference type="AlphaFoldDB" id="A0AAX3SXB5"/>
<keyword evidence="3" id="KW-1185">Reference proteome</keyword>
<evidence type="ECO:0000313" key="2">
    <source>
        <dbReference type="EMBL" id="WFG95956.1"/>
    </source>
</evidence>
<accession>A0AAX3SXB5</accession>
<dbReference type="Proteomes" id="UP001214629">
    <property type="component" value="Chromosome"/>
</dbReference>
<dbReference type="RefSeq" id="WP_277938378.1">
    <property type="nucleotide sequence ID" value="NZ_CP096246.1"/>
</dbReference>
<organism evidence="2 3">
    <name type="scientific">Spiroplasma citri</name>
    <dbReference type="NCBI Taxonomy" id="2133"/>
    <lineage>
        <taxon>Bacteria</taxon>
        <taxon>Bacillati</taxon>
        <taxon>Mycoplasmatota</taxon>
        <taxon>Mollicutes</taxon>
        <taxon>Entomoplasmatales</taxon>
        <taxon>Spiroplasmataceae</taxon>
        <taxon>Spiroplasma</taxon>
    </lineage>
</organism>
<name>A0AAX3SXB5_SPICI</name>
<proteinExistence type="predicted"/>
<feature type="signal peptide" evidence="1">
    <location>
        <begin position="1"/>
        <end position="23"/>
    </location>
</feature>
<dbReference type="EMBL" id="CP096246">
    <property type="protein sequence ID" value="WFG95956.1"/>
    <property type="molecule type" value="Genomic_DNA"/>
</dbReference>
<evidence type="ECO:0000256" key="1">
    <source>
        <dbReference type="SAM" id="SignalP"/>
    </source>
</evidence>
<sequence length="179" mass="20651">MKKILSLLGTSVLATSAMTPLMAMTPNNSSNSTISFESINTSGVNKILKDELMTTIITEFPTQNTRRTITSYNFEPWVLYLSDNSMQQINQIYLHEENLNNNIIYIINFIISKLVENNEETNEFISLLRRNNEQFYILFFQSLNSLLLNEYESLFINNRSGLFFLIENNGNIKSVHSQT</sequence>
<gene>
    <name evidence="2" type="ORF">M0C40_07580</name>
</gene>
<reference evidence="2 3" key="1">
    <citation type="submission" date="2022-04" db="EMBL/GenBank/DDBJ databases">
        <title>Whole genome of Spiroplasma citri.</title>
        <authorList>
            <person name="Khanchezar A."/>
            <person name="Izadpanah K."/>
            <person name="Taghavi M."/>
            <person name="Ghorbani A."/>
            <person name="Beven L."/>
        </authorList>
    </citation>
    <scope>NUCLEOTIDE SEQUENCE [LARGE SCALE GENOMIC DNA]</scope>
    <source>
        <strain evidence="2 3">D4</strain>
    </source>
</reference>
<evidence type="ECO:0000313" key="3">
    <source>
        <dbReference type="Proteomes" id="UP001214629"/>
    </source>
</evidence>